<keyword evidence="2 5" id="KW-0812">Transmembrane</keyword>
<accession>A0A1G5ZC88</accession>
<dbReference type="EMBL" id="FMXM01000017">
    <property type="protein sequence ID" value="SDA92414.1"/>
    <property type="molecule type" value="Genomic_DNA"/>
</dbReference>
<dbReference type="Proteomes" id="UP000198588">
    <property type="component" value="Unassembled WGS sequence"/>
</dbReference>
<evidence type="ECO:0000256" key="4">
    <source>
        <dbReference type="ARBA" id="ARBA00023136"/>
    </source>
</evidence>
<gene>
    <name evidence="6" type="ORF">SAMN02927914_04718</name>
</gene>
<dbReference type="InterPro" id="IPR007792">
    <property type="entry name" value="T4SS_VirB3/TrbD/AvhB"/>
</dbReference>
<keyword evidence="3 5" id="KW-1133">Transmembrane helix</keyword>
<evidence type="ECO:0000256" key="1">
    <source>
        <dbReference type="ARBA" id="ARBA00004370"/>
    </source>
</evidence>
<feature type="transmembrane region" description="Helical" evidence="5">
    <location>
        <begin position="32"/>
        <end position="65"/>
    </location>
</feature>
<comment type="subcellular location">
    <subcellularLocation>
        <location evidence="1">Membrane</location>
    </subcellularLocation>
</comment>
<reference evidence="6 7" key="1">
    <citation type="submission" date="2016-10" db="EMBL/GenBank/DDBJ databases">
        <authorList>
            <person name="de Groot N.N."/>
        </authorList>
    </citation>
    <scope>NUCLEOTIDE SEQUENCE [LARGE SCALE GENOMIC DNA]</scope>
    <source>
        <strain evidence="6 7">CGMCC 1.12097</strain>
    </source>
</reference>
<dbReference type="RefSeq" id="WP_091582925.1">
    <property type="nucleotide sequence ID" value="NZ_FMXM01000017.1"/>
</dbReference>
<dbReference type="Pfam" id="PF05101">
    <property type="entry name" value="VirB3"/>
    <property type="match status" value="1"/>
</dbReference>
<evidence type="ECO:0000256" key="5">
    <source>
        <dbReference type="SAM" id="Phobius"/>
    </source>
</evidence>
<organism evidence="6 7">
    <name type="scientific">Mesorhizobium qingshengii</name>
    <dbReference type="NCBI Taxonomy" id="1165689"/>
    <lineage>
        <taxon>Bacteria</taxon>
        <taxon>Pseudomonadati</taxon>
        <taxon>Pseudomonadota</taxon>
        <taxon>Alphaproteobacteria</taxon>
        <taxon>Hyphomicrobiales</taxon>
        <taxon>Phyllobacteriaceae</taxon>
        <taxon>Mesorhizobium</taxon>
    </lineage>
</organism>
<evidence type="ECO:0000256" key="3">
    <source>
        <dbReference type="ARBA" id="ARBA00022989"/>
    </source>
</evidence>
<dbReference type="OrthoDB" id="7923381at2"/>
<keyword evidence="4 5" id="KW-0472">Membrane</keyword>
<proteinExistence type="predicted"/>
<protein>
    <submittedName>
        <fullName evidence="6">Type IV secretion system protein VirB3</fullName>
    </submittedName>
</protein>
<dbReference type="STRING" id="1165689.SAMN02927914_04718"/>
<evidence type="ECO:0000313" key="6">
    <source>
        <dbReference type="EMBL" id="SDA92414.1"/>
    </source>
</evidence>
<evidence type="ECO:0000313" key="7">
    <source>
        <dbReference type="Proteomes" id="UP000198588"/>
    </source>
</evidence>
<evidence type="ECO:0000256" key="2">
    <source>
        <dbReference type="ARBA" id="ARBA00022692"/>
    </source>
</evidence>
<name>A0A1G5ZC88_9HYPH</name>
<dbReference type="AlphaFoldDB" id="A0A1G5ZC88"/>
<dbReference type="GO" id="GO:0016020">
    <property type="term" value="C:membrane"/>
    <property type="evidence" value="ECO:0007669"/>
    <property type="project" value="UniProtKB-SubCell"/>
</dbReference>
<sequence length="99" mass="10885">MDALSNDKPQLTPLVIGLTRPPMMWGIPLNAFYIIVGITLIAFLVTASFWAIAIAPVTYLTLFALCSSDVRILDLAQVAGRRTPRTPNKAFWQTNSYGS</sequence>